<dbReference type="Gene3D" id="3.40.640.10">
    <property type="entry name" value="Type I PLP-dependent aspartate aminotransferase-like (Major domain)"/>
    <property type="match status" value="1"/>
</dbReference>
<gene>
    <name evidence="7" type="ORF">DCS45_02115</name>
</gene>
<dbReference type="RefSeq" id="WP_040618169.1">
    <property type="nucleotide sequence ID" value="NZ_JAHKQK010000012.1"/>
</dbReference>
<dbReference type="InterPro" id="IPR000524">
    <property type="entry name" value="Tscrpt_reg_HTH_GntR"/>
</dbReference>
<accession>A0A348W7Z6</accession>
<keyword evidence="3" id="KW-0805">Transcription regulation</keyword>
<dbReference type="InterPro" id="IPR015421">
    <property type="entry name" value="PyrdxlP-dep_Trfase_major"/>
</dbReference>
<dbReference type="Pfam" id="PF00155">
    <property type="entry name" value="Aminotran_1_2"/>
    <property type="match status" value="1"/>
</dbReference>
<dbReference type="Pfam" id="PF00392">
    <property type="entry name" value="GntR"/>
    <property type="match status" value="1"/>
</dbReference>
<dbReference type="InterPro" id="IPR004839">
    <property type="entry name" value="Aminotransferase_I/II_large"/>
</dbReference>
<dbReference type="InterPro" id="IPR036390">
    <property type="entry name" value="WH_DNA-bd_sf"/>
</dbReference>
<keyword evidence="2" id="KW-0663">Pyridoxal phosphate</keyword>
<dbReference type="GO" id="GO:0030170">
    <property type="term" value="F:pyridoxal phosphate binding"/>
    <property type="evidence" value="ECO:0007669"/>
    <property type="project" value="InterPro"/>
</dbReference>
<dbReference type="GO" id="GO:0003677">
    <property type="term" value="F:DNA binding"/>
    <property type="evidence" value="ECO:0007669"/>
    <property type="project" value="UniProtKB-KW"/>
</dbReference>
<proteinExistence type="inferred from homology"/>
<dbReference type="Proteomes" id="UP000264719">
    <property type="component" value="Unassembled WGS sequence"/>
</dbReference>
<sequence length="463" mass="50886">MNTIWPPDLTKNSDPKYIVLIQSMRAAIRSGELPQGQRMPPVRELAWDLKITPGTVARVYKLAAEEGLVTTEVGRGTFVSGGPVAGSLPEDPLLRSVRRGMLDFRAVRVPEIGQEAVIRSGLQRLAQSPAMAYTDYPTSETDRAARAAVAQWIGPDRAGPLEAEDIILGMGAQNTVIMLLQALLHGPNPVILTEELGYPGVRHAARLLRAQLVGVEMDAEGIRPDAFEEALRREGAQVLLTVGDVHSPTTRRPSVARRQEIAALARKYQIQIIEDDCHCISRPTEPGYRAICPERAWFVSSLTKTVSASLRFGYAACARDQAALARQVAQSSFYGMPQPILDLSAQLIESGEAERLRAEAERSARERVKRAVNILGRWDISWREDVPFLWLRLPQGWRASRYARACAEAGIDIKPADEFSLPDGRAPNAVRIGLNAQESVAVYEAALRKMDALLARPPANVDL</sequence>
<evidence type="ECO:0000256" key="4">
    <source>
        <dbReference type="ARBA" id="ARBA00023125"/>
    </source>
</evidence>
<evidence type="ECO:0000256" key="2">
    <source>
        <dbReference type="ARBA" id="ARBA00022898"/>
    </source>
</evidence>
<evidence type="ECO:0000256" key="1">
    <source>
        <dbReference type="ARBA" id="ARBA00005384"/>
    </source>
</evidence>
<dbReference type="InterPro" id="IPR015424">
    <property type="entry name" value="PyrdxlP-dep_Trfase"/>
</dbReference>
<dbReference type="CDD" id="cd00609">
    <property type="entry name" value="AAT_like"/>
    <property type="match status" value="1"/>
</dbReference>
<evidence type="ECO:0000313" key="7">
    <source>
        <dbReference type="EMBL" id="HAR50658.1"/>
    </source>
</evidence>
<dbReference type="EMBL" id="DMVW01000027">
    <property type="protein sequence ID" value="HAR50658.1"/>
    <property type="molecule type" value="Genomic_DNA"/>
</dbReference>
<reference evidence="7 8" key="1">
    <citation type="journal article" date="2018" name="Nat. Biotechnol.">
        <title>A standardized bacterial taxonomy based on genome phylogeny substantially revises the tree of life.</title>
        <authorList>
            <person name="Parks D.H."/>
            <person name="Chuvochina M."/>
            <person name="Waite D.W."/>
            <person name="Rinke C."/>
            <person name="Skarshewski A."/>
            <person name="Chaumeil P.A."/>
            <person name="Hugenholtz P."/>
        </authorList>
    </citation>
    <scope>NUCLEOTIDE SEQUENCE [LARGE SCALE GENOMIC DNA]</scope>
    <source>
        <strain evidence="7">UBA9169</strain>
    </source>
</reference>
<evidence type="ECO:0000259" key="6">
    <source>
        <dbReference type="PROSITE" id="PS50949"/>
    </source>
</evidence>
<dbReference type="AlphaFoldDB" id="A0A348W7Z6"/>
<comment type="caution">
    <text evidence="7">The sequence shown here is derived from an EMBL/GenBank/DDBJ whole genome shotgun (WGS) entry which is preliminary data.</text>
</comment>
<keyword evidence="5" id="KW-0804">Transcription</keyword>
<dbReference type="SUPFAM" id="SSF53383">
    <property type="entry name" value="PLP-dependent transferases"/>
    <property type="match status" value="1"/>
</dbReference>
<dbReference type="GO" id="GO:0003700">
    <property type="term" value="F:DNA-binding transcription factor activity"/>
    <property type="evidence" value="ECO:0007669"/>
    <property type="project" value="InterPro"/>
</dbReference>
<dbReference type="SUPFAM" id="SSF46785">
    <property type="entry name" value="Winged helix' DNA-binding domain"/>
    <property type="match status" value="1"/>
</dbReference>
<protein>
    <submittedName>
        <fullName evidence="7">PLP-dependent aminotransferase family protein</fullName>
    </submittedName>
</protein>
<dbReference type="InterPro" id="IPR036388">
    <property type="entry name" value="WH-like_DNA-bd_sf"/>
</dbReference>
<dbReference type="PANTHER" id="PTHR46577">
    <property type="entry name" value="HTH-TYPE TRANSCRIPTIONAL REGULATORY PROTEIN GABR"/>
    <property type="match status" value="1"/>
</dbReference>
<evidence type="ECO:0000256" key="3">
    <source>
        <dbReference type="ARBA" id="ARBA00023015"/>
    </source>
</evidence>
<organism evidence="7 8">
    <name type="scientific">Roseovarius nubinhibens</name>
    <dbReference type="NCBI Taxonomy" id="314263"/>
    <lineage>
        <taxon>Bacteria</taxon>
        <taxon>Pseudomonadati</taxon>
        <taxon>Pseudomonadota</taxon>
        <taxon>Alphaproteobacteria</taxon>
        <taxon>Rhodobacterales</taxon>
        <taxon>Roseobacteraceae</taxon>
        <taxon>Roseovarius</taxon>
    </lineage>
</organism>
<dbReference type="CDD" id="cd07377">
    <property type="entry name" value="WHTH_GntR"/>
    <property type="match status" value="1"/>
</dbReference>
<dbReference type="InterPro" id="IPR051446">
    <property type="entry name" value="HTH_trans_reg/aminotransferase"/>
</dbReference>
<dbReference type="GO" id="GO:0008483">
    <property type="term" value="F:transaminase activity"/>
    <property type="evidence" value="ECO:0007669"/>
    <property type="project" value="UniProtKB-KW"/>
</dbReference>
<name>A0A348W7Z6_9RHOB</name>
<dbReference type="SMART" id="SM00345">
    <property type="entry name" value="HTH_GNTR"/>
    <property type="match status" value="1"/>
</dbReference>
<dbReference type="PROSITE" id="PS50949">
    <property type="entry name" value="HTH_GNTR"/>
    <property type="match status" value="1"/>
</dbReference>
<keyword evidence="4" id="KW-0238">DNA-binding</keyword>
<evidence type="ECO:0000313" key="8">
    <source>
        <dbReference type="Proteomes" id="UP000264719"/>
    </source>
</evidence>
<keyword evidence="7" id="KW-0032">Aminotransferase</keyword>
<dbReference type="PANTHER" id="PTHR46577:SF1">
    <property type="entry name" value="HTH-TYPE TRANSCRIPTIONAL REGULATORY PROTEIN GABR"/>
    <property type="match status" value="1"/>
</dbReference>
<evidence type="ECO:0000256" key="5">
    <source>
        <dbReference type="ARBA" id="ARBA00023163"/>
    </source>
</evidence>
<comment type="similarity">
    <text evidence="1">In the C-terminal section; belongs to the class-I pyridoxal-phosphate-dependent aminotransferase family.</text>
</comment>
<dbReference type="Gene3D" id="1.10.10.10">
    <property type="entry name" value="Winged helix-like DNA-binding domain superfamily/Winged helix DNA-binding domain"/>
    <property type="match status" value="1"/>
</dbReference>
<keyword evidence="7" id="KW-0808">Transferase</keyword>
<feature type="domain" description="HTH gntR-type" evidence="6">
    <location>
        <begin position="14"/>
        <end position="82"/>
    </location>
</feature>